<keyword evidence="2" id="KW-1185">Reference proteome</keyword>
<gene>
    <name evidence="1" type="ORF">GJR95_24675</name>
</gene>
<evidence type="ECO:0000313" key="1">
    <source>
        <dbReference type="EMBL" id="QHV98008.1"/>
    </source>
</evidence>
<dbReference type="EMBL" id="CP045997">
    <property type="protein sequence ID" value="QHV98008.1"/>
    <property type="molecule type" value="Genomic_DNA"/>
</dbReference>
<accession>A0A6P1W097</accession>
<dbReference type="AlphaFoldDB" id="A0A6P1W097"/>
<reference evidence="1 2" key="1">
    <citation type="submission" date="2019-11" db="EMBL/GenBank/DDBJ databases">
        <title>Spirosoma endbachense sp. nov., isolated from a natural salt meadow.</title>
        <authorList>
            <person name="Rojas J."/>
            <person name="Ambika Manirajan B."/>
            <person name="Ratering S."/>
            <person name="Suarez C."/>
            <person name="Geissler-Plaum R."/>
            <person name="Schnell S."/>
        </authorList>
    </citation>
    <scope>NUCLEOTIDE SEQUENCE [LARGE SCALE GENOMIC DNA]</scope>
    <source>
        <strain evidence="1 2">I-24</strain>
    </source>
</reference>
<protein>
    <submittedName>
        <fullName evidence="1">Uncharacterized protein</fullName>
    </submittedName>
</protein>
<sequence length="174" mass="20428">MLFRLTILDRQAQFREFSCMLDKLEVGFDFLNTVVAGGETLIKVLLIENGKESELPLEVFDGFPCLEPIQQLENEWKYLLSQPVRSISIIDQELIDLTRKRMHQCEANVSSQKLVISRFKALLIRAEVSIRDQSIRSRLILHYNLEIDRYEQQMAKSQLYQQQVARRLDELIQV</sequence>
<name>A0A6P1W097_9BACT</name>
<organism evidence="1 2">
    <name type="scientific">Spirosoma endbachense</name>
    <dbReference type="NCBI Taxonomy" id="2666025"/>
    <lineage>
        <taxon>Bacteria</taxon>
        <taxon>Pseudomonadati</taxon>
        <taxon>Bacteroidota</taxon>
        <taxon>Cytophagia</taxon>
        <taxon>Cytophagales</taxon>
        <taxon>Cytophagaceae</taxon>
        <taxon>Spirosoma</taxon>
    </lineage>
</organism>
<proteinExistence type="predicted"/>
<dbReference type="KEGG" id="senf:GJR95_24675"/>
<dbReference type="Proteomes" id="UP000464577">
    <property type="component" value="Chromosome"/>
</dbReference>
<evidence type="ECO:0000313" key="2">
    <source>
        <dbReference type="Proteomes" id="UP000464577"/>
    </source>
</evidence>